<feature type="transmembrane region" description="Helical" evidence="1">
    <location>
        <begin position="127"/>
        <end position="152"/>
    </location>
</feature>
<organism evidence="2 3">
    <name type="scientific">Dillenia turbinata</name>
    <dbReference type="NCBI Taxonomy" id="194707"/>
    <lineage>
        <taxon>Eukaryota</taxon>
        <taxon>Viridiplantae</taxon>
        <taxon>Streptophyta</taxon>
        <taxon>Embryophyta</taxon>
        <taxon>Tracheophyta</taxon>
        <taxon>Spermatophyta</taxon>
        <taxon>Magnoliopsida</taxon>
        <taxon>eudicotyledons</taxon>
        <taxon>Gunneridae</taxon>
        <taxon>Pentapetalae</taxon>
        <taxon>Dilleniales</taxon>
        <taxon>Dilleniaceae</taxon>
        <taxon>Dillenia</taxon>
    </lineage>
</organism>
<gene>
    <name evidence="2" type="ORF">RJ641_006105</name>
</gene>
<evidence type="ECO:0000313" key="3">
    <source>
        <dbReference type="Proteomes" id="UP001370490"/>
    </source>
</evidence>
<protein>
    <submittedName>
        <fullName evidence="2">Uncharacterized protein</fullName>
    </submittedName>
</protein>
<name>A0AAN8V9L6_9MAGN</name>
<dbReference type="Proteomes" id="UP001370490">
    <property type="component" value="Unassembled WGS sequence"/>
</dbReference>
<evidence type="ECO:0000313" key="2">
    <source>
        <dbReference type="EMBL" id="KAK6927514.1"/>
    </source>
</evidence>
<dbReference type="AlphaFoldDB" id="A0AAN8V9L6"/>
<comment type="caution">
    <text evidence="2">The sequence shown here is derived from an EMBL/GenBank/DDBJ whole genome shotgun (WGS) entry which is preliminary data.</text>
</comment>
<dbReference type="InterPro" id="IPR004158">
    <property type="entry name" value="DUF247_pln"/>
</dbReference>
<keyword evidence="1" id="KW-1133">Transmembrane helix</keyword>
<dbReference type="PANTHER" id="PTHR31170:SF20">
    <property type="entry name" value="DUF247 DOMAIN PROTEIN"/>
    <property type="match status" value="1"/>
</dbReference>
<evidence type="ECO:0000256" key="1">
    <source>
        <dbReference type="SAM" id="Phobius"/>
    </source>
</evidence>
<keyword evidence="3" id="KW-1185">Reference proteome</keyword>
<keyword evidence="1" id="KW-0812">Transmembrane</keyword>
<proteinExistence type="predicted"/>
<dbReference type="PANTHER" id="PTHR31170">
    <property type="entry name" value="BNAC04G53230D PROTEIN"/>
    <property type="match status" value="1"/>
</dbReference>
<reference evidence="2 3" key="1">
    <citation type="submission" date="2023-12" db="EMBL/GenBank/DDBJ databases">
        <title>A high-quality genome assembly for Dillenia turbinata (Dilleniales).</title>
        <authorList>
            <person name="Chanderbali A."/>
        </authorList>
    </citation>
    <scope>NUCLEOTIDE SEQUENCE [LARGE SCALE GENOMIC DNA]</scope>
    <source>
        <strain evidence="2">LSX21</strain>
        <tissue evidence="2">Leaf</tissue>
    </source>
</reference>
<keyword evidence="1" id="KW-0472">Membrane</keyword>
<sequence>MPMSRGRGKIKHTPTVTDLQAGGFRFKAAKCVSVKIDYWKSELKMSPIVVREWTECFFRNLIAFEHCHKEDKRISSYIIVMDSIIDTAKDVEVLEKCKHYKFNVVWWKATCHKWKKILDQHYFGNPWSVISVIAAAILLVLTFIQAVCSILSL</sequence>
<dbReference type="EMBL" id="JBAMMX010000014">
    <property type="protein sequence ID" value="KAK6927514.1"/>
    <property type="molecule type" value="Genomic_DNA"/>
</dbReference>
<dbReference type="Pfam" id="PF03140">
    <property type="entry name" value="DUF247"/>
    <property type="match status" value="2"/>
</dbReference>
<accession>A0AAN8V9L6</accession>